<comment type="caution">
    <text evidence="2">The sequence shown here is derived from an EMBL/GenBank/DDBJ whole genome shotgun (WGS) entry which is preliminary data.</text>
</comment>
<feature type="region of interest" description="Disordered" evidence="1">
    <location>
        <begin position="52"/>
        <end position="87"/>
    </location>
</feature>
<dbReference type="EMBL" id="JBCEZU010000045">
    <property type="protein sequence ID" value="KAK9536590.1"/>
    <property type="molecule type" value="Genomic_DNA"/>
</dbReference>
<feature type="compositionally biased region" description="Basic and acidic residues" evidence="1">
    <location>
        <begin position="217"/>
        <end position="243"/>
    </location>
</feature>
<dbReference type="Proteomes" id="UP001488805">
    <property type="component" value="Unassembled WGS sequence"/>
</dbReference>
<reference evidence="2 3" key="1">
    <citation type="journal article" date="2024" name="Genome Biol. Evol.">
        <title>Chromosome-level genome assembly of the viviparous eelpout Zoarces viviparus.</title>
        <authorList>
            <person name="Fuhrmann N."/>
            <person name="Brasseur M.V."/>
            <person name="Bakowski C.E."/>
            <person name="Podsiadlowski L."/>
            <person name="Prost S."/>
            <person name="Krehenwinkel H."/>
            <person name="Mayer C."/>
        </authorList>
    </citation>
    <scope>NUCLEOTIDE SEQUENCE [LARGE SCALE GENOMIC DNA]</scope>
    <source>
        <strain evidence="2">NO-MEL_2022_Ind0_liver</strain>
    </source>
</reference>
<dbReference type="AlphaFoldDB" id="A0AAW1FP80"/>
<sequence length="279" mass="32193">MSDEALVALVLLSLALFVSFGLNVMFCMRRSTSLCRETDECCLKHVCTAESPSQDEGHYFNNLNDDEQQQNPHNHHGPQENPIYGNISSERRDSADVCYEIMTMQQTRDRMKSLQPDLNYASLDLKMAKKRMKKNHHRQGHTQGRNTLQDELPVHLTPPVNSFLEVEADMDAHLPSRDTSTMVSHSSIYLNSQQIAQETEEMEREWGMNMEREDVGWEGKRWREDGQSTKWKGEQESERRQNRQESNGSVCTQLTEVEAIQSDADRFIGSFSHDSDQQH</sequence>
<evidence type="ECO:0000313" key="3">
    <source>
        <dbReference type="Proteomes" id="UP001488805"/>
    </source>
</evidence>
<protein>
    <submittedName>
        <fullName evidence="2">Uncharacterized protein</fullName>
    </submittedName>
</protein>
<accession>A0AAW1FP80</accession>
<evidence type="ECO:0000256" key="1">
    <source>
        <dbReference type="SAM" id="MobiDB-lite"/>
    </source>
</evidence>
<gene>
    <name evidence="2" type="ORF">VZT92_006359</name>
</gene>
<organism evidence="2 3">
    <name type="scientific">Zoarces viviparus</name>
    <name type="common">Viviparous eelpout</name>
    <name type="synonym">Blennius viviparus</name>
    <dbReference type="NCBI Taxonomy" id="48416"/>
    <lineage>
        <taxon>Eukaryota</taxon>
        <taxon>Metazoa</taxon>
        <taxon>Chordata</taxon>
        <taxon>Craniata</taxon>
        <taxon>Vertebrata</taxon>
        <taxon>Euteleostomi</taxon>
        <taxon>Actinopterygii</taxon>
        <taxon>Neopterygii</taxon>
        <taxon>Teleostei</taxon>
        <taxon>Neoteleostei</taxon>
        <taxon>Acanthomorphata</taxon>
        <taxon>Eupercaria</taxon>
        <taxon>Perciformes</taxon>
        <taxon>Cottioidei</taxon>
        <taxon>Zoarcales</taxon>
        <taxon>Zoarcidae</taxon>
        <taxon>Zoarcinae</taxon>
        <taxon>Zoarces</taxon>
    </lineage>
</organism>
<name>A0AAW1FP80_ZOAVI</name>
<feature type="region of interest" description="Disordered" evidence="1">
    <location>
        <begin position="217"/>
        <end position="253"/>
    </location>
</feature>
<keyword evidence="3" id="KW-1185">Reference proteome</keyword>
<evidence type="ECO:0000313" key="2">
    <source>
        <dbReference type="EMBL" id="KAK9536590.1"/>
    </source>
</evidence>
<proteinExistence type="predicted"/>